<dbReference type="EMBL" id="JAERUA010000010">
    <property type="protein sequence ID" value="KAI1894817.1"/>
    <property type="molecule type" value="Genomic_DNA"/>
</dbReference>
<protein>
    <submittedName>
        <fullName evidence="2">Uncharacterized protein</fullName>
    </submittedName>
</protein>
<dbReference type="AlphaFoldDB" id="A0A8T3DHA6"/>
<evidence type="ECO:0000313" key="2">
    <source>
        <dbReference type="EMBL" id="KAI1894817.1"/>
    </source>
</evidence>
<comment type="caution">
    <text evidence="2">The sequence shown here is derived from an EMBL/GenBank/DDBJ whole genome shotgun (WGS) entry which is preliminary data.</text>
</comment>
<reference evidence="2" key="1">
    <citation type="submission" date="2021-01" db="EMBL/GenBank/DDBJ databases">
        <authorList>
            <person name="Zahm M."/>
            <person name="Roques C."/>
            <person name="Cabau C."/>
            <person name="Klopp C."/>
            <person name="Donnadieu C."/>
            <person name="Jouanno E."/>
            <person name="Lampietro C."/>
            <person name="Louis A."/>
            <person name="Herpin A."/>
            <person name="Echchiki A."/>
            <person name="Berthelot C."/>
            <person name="Parey E."/>
            <person name="Roest-Crollius H."/>
            <person name="Braasch I."/>
            <person name="Postlethwait J."/>
            <person name="Bobe J."/>
            <person name="Montfort J."/>
            <person name="Bouchez O."/>
            <person name="Begum T."/>
            <person name="Mejri S."/>
            <person name="Adams A."/>
            <person name="Chen W.-J."/>
            <person name="Guiguen Y."/>
        </authorList>
    </citation>
    <scope>NUCLEOTIDE SEQUENCE</scope>
    <source>
        <tissue evidence="2">Blood</tissue>
    </source>
</reference>
<sequence length="69" mass="8101">MVTLGFSIHRIKRLSRRLKEGREGDTYASLRLANVSPEYDVLQVHNKSKKEDEDYQNSGEGQREQKHRD</sequence>
<name>A0A8T3DHA6_9TELE</name>
<dbReference type="Proteomes" id="UP000829720">
    <property type="component" value="Unassembled WGS sequence"/>
</dbReference>
<gene>
    <name evidence="2" type="ORF">AGOR_G00119660</name>
</gene>
<evidence type="ECO:0000256" key="1">
    <source>
        <dbReference type="SAM" id="MobiDB-lite"/>
    </source>
</evidence>
<organism evidence="2 3">
    <name type="scientific">Albula goreensis</name>
    <dbReference type="NCBI Taxonomy" id="1534307"/>
    <lineage>
        <taxon>Eukaryota</taxon>
        <taxon>Metazoa</taxon>
        <taxon>Chordata</taxon>
        <taxon>Craniata</taxon>
        <taxon>Vertebrata</taxon>
        <taxon>Euteleostomi</taxon>
        <taxon>Actinopterygii</taxon>
        <taxon>Neopterygii</taxon>
        <taxon>Teleostei</taxon>
        <taxon>Albuliformes</taxon>
        <taxon>Albulidae</taxon>
        <taxon>Albula</taxon>
    </lineage>
</organism>
<evidence type="ECO:0000313" key="3">
    <source>
        <dbReference type="Proteomes" id="UP000829720"/>
    </source>
</evidence>
<proteinExistence type="predicted"/>
<dbReference type="OrthoDB" id="6413693at2759"/>
<accession>A0A8T3DHA6</accession>
<keyword evidence="3" id="KW-1185">Reference proteome</keyword>
<feature type="region of interest" description="Disordered" evidence="1">
    <location>
        <begin position="41"/>
        <end position="69"/>
    </location>
</feature>